<dbReference type="Pfam" id="PF08449">
    <property type="entry name" value="UAA"/>
    <property type="match status" value="1"/>
</dbReference>
<feature type="transmembrane region" description="Helical" evidence="8">
    <location>
        <begin position="80"/>
        <end position="101"/>
    </location>
</feature>
<evidence type="ECO:0000256" key="1">
    <source>
        <dbReference type="ARBA" id="ARBA00004141"/>
    </source>
</evidence>
<gene>
    <name evidence="9" type="ORF">HNAJ_LOCUS4513</name>
</gene>
<sequence length="179" mass="19760">MCQHVDSTEAIPSFVAISIALICDGYIGNLQEMAMKRHNIPALQILTYSYAFGFGLMVLIILFTGAFPTSTVLFQDFGSTFVWSTLFALSGYLGLQFVLLLVNHFGALLAVTVTTLRKAVTIVLSFLLFQKPFSVEYIWSGGLVVIGVLLSTYSKSHSSKAKAKEEAKELEKKEDYQIV</sequence>
<keyword evidence="3" id="KW-0813">Transport</keyword>
<reference evidence="9 10" key="2">
    <citation type="submission" date="2018-11" db="EMBL/GenBank/DDBJ databases">
        <authorList>
            <consortium name="Pathogen Informatics"/>
        </authorList>
    </citation>
    <scope>NUCLEOTIDE SEQUENCE [LARGE SCALE GENOMIC DNA]</scope>
</reference>
<evidence type="ECO:0000256" key="7">
    <source>
        <dbReference type="ARBA" id="ARBA00039669"/>
    </source>
</evidence>
<dbReference type="GO" id="GO:0046964">
    <property type="term" value="F:3'-phosphoadenosine 5'-phosphosulfate transmembrane transporter activity"/>
    <property type="evidence" value="ECO:0007669"/>
    <property type="project" value="TreeGrafter"/>
</dbReference>
<protein>
    <recommendedName>
        <fullName evidence="7">Adenosine 3'-phospho 5'-phosphosulfate transporter 2</fullName>
    </recommendedName>
</protein>
<dbReference type="InterPro" id="IPR013657">
    <property type="entry name" value="SCL35B1-4/HUT1"/>
</dbReference>
<feature type="transmembrane region" description="Helical" evidence="8">
    <location>
        <begin position="45"/>
        <end position="68"/>
    </location>
</feature>
<dbReference type="WBParaSite" id="HNAJ_0000451501-mRNA-1">
    <property type="protein sequence ID" value="HNAJ_0000451501-mRNA-1"/>
    <property type="gene ID" value="HNAJ_0000451501"/>
</dbReference>
<evidence type="ECO:0000256" key="2">
    <source>
        <dbReference type="ARBA" id="ARBA00010694"/>
    </source>
</evidence>
<organism evidence="11">
    <name type="scientific">Rodentolepis nana</name>
    <name type="common">Dwarf tapeworm</name>
    <name type="synonym">Hymenolepis nana</name>
    <dbReference type="NCBI Taxonomy" id="102285"/>
    <lineage>
        <taxon>Eukaryota</taxon>
        <taxon>Metazoa</taxon>
        <taxon>Spiralia</taxon>
        <taxon>Lophotrochozoa</taxon>
        <taxon>Platyhelminthes</taxon>
        <taxon>Cestoda</taxon>
        <taxon>Eucestoda</taxon>
        <taxon>Cyclophyllidea</taxon>
        <taxon>Hymenolepididae</taxon>
        <taxon>Rodentolepis</taxon>
    </lineage>
</organism>
<dbReference type="EMBL" id="UZAE01003232">
    <property type="protein sequence ID" value="VDO00373.1"/>
    <property type="molecule type" value="Genomic_DNA"/>
</dbReference>
<dbReference type="GO" id="GO:0000139">
    <property type="term" value="C:Golgi membrane"/>
    <property type="evidence" value="ECO:0007669"/>
    <property type="project" value="TreeGrafter"/>
</dbReference>
<evidence type="ECO:0000256" key="6">
    <source>
        <dbReference type="ARBA" id="ARBA00023136"/>
    </source>
</evidence>
<feature type="transmembrane region" description="Helical" evidence="8">
    <location>
        <begin position="108"/>
        <end position="129"/>
    </location>
</feature>
<dbReference type="PANTHER" id="PTHR10778:SF8">
    <property type="entry name" value="ADENOSINE 3'-PHOSPHO 5'-PHOSPHOSULFATE TRANSPORTER 2"/>
    <property type="match status" value="1"/>
</dbReference>
<evidence type="ECO:0000256" key="4">
    <source>
        <dbReference type="ARBA" id="ARBA00022692"/>
    </source>
</evidence>
<evidence type="ECO:0000313" key="10">
    <source>
        <dbReference type="Proteomes" id="UP000278807"/>
    </source>
</evidence>
<keyword evidence="5 8" id="KW-1133">Transmembrane helix</keyword>
<evidence type="ECO:0000256" key="8">
    <source>
        <dbReference type="SAM" id="Phobius"/>
    </source>
</evidence>
<dbReference type="OrthoDB" id="438495at2759"/>
<feature type="transmembrane region" description="Helical" evidence="8">
    <location>
        <begin position="135"/>
        <end position="154"/>
    </location>
</feature>
<dbReference type="Proteomes" id="UP000278807">
    <property type="component" value="Unassembled WGS sequence"/>
</dbReference>
<dbReference type="STRING" id="102285.A0A0R3TBS6"/>
<keyword evidence="6 8" id="KW-0472">Membrane</keyword>
<reference evidence="11" key="1">
    <citation type="submission" date="2017-02" db="UniProtKB">
        <authorList>
            <consortium name="WormBaseParasite"/>
        </authorList>
    </citation>
    <scope>IDENTIFICATION</scope>
</reference>
<evidence type="ECO:0000256" key="3">
    <source>
        <dbReference type="ARBA" id="ARBA00022448"/>
    </source>
</evidence>
<evidence type="ECO:0000256" key="5">
    <source>
        <dbReference type="ARBA" id="ARBA00022989"/>
    </source>
</evidence>
<evidence type="ECO:0000313" key="11">
    <source>
        <dbReference type="WBParaSite" id="HNAJ_0000451501-mRNA-1"/>
    </source>
</evidence>
<evidence type="ECO:0000313" key="9">
    <source>
        <dbReference type="EMBL" id="VDO00373.1"/>
    </source>
</evidence>
<name>A0A0R3TBS6_RODNA</name>
<dbReference type="GO" id="GO:0005789">
    <property type="term" value="C:endoplasmic reticulum membrane"/>
    <property type="evidence" value="ECO:0007669"/>
    <property type="project" value="TreeGrafter"/>
</dbReference>
<keyword evidence="4 8" id="KW-0812">Transmembrane</keyword>
<proteinExistence type="inferred from homology"/>
<accession>A0A0R3TBS6</accession>
<dbReference type="AlphaFoldDB" id="A0A0R3TBS6"/>
<comment type="similarity">
    <text evidence="2">Belongs to the nucleotide-sugar transporter family. SLC35B subfamily.</text>
</comment>
<comment type="subcellular location">
    <subcellularLocation>
        <location evidence="1">Membrane</location>
        <topology evidence="1">Multi-pass membrane protein</topology>
    </subcellularLocation>
</comment>
<keyword evidence="10" id="KW-1185">Reference proteome</keyword>
<dbReference type="PANTHER" id="PTHR10778">
    <property type="entry name" value="SOLUTE CARRIER FAMILY 35 MEMBER B"/>
    <property type="match status" value="1"/>
</dbReference>